<keyword evidence="2" id="KW-0413">Isomerase</keyword>
<proteinExistence type="predicted"/>
<dbReference type="InterPro" id="IPR020568">
    <property type="entry name" value="Ribosomal_Su5_D2-typ_SF"/>
</dbReference>
<dbReference type="GO" id="GO:0003677">
    <property type="term" value="F:DNA binding"/>
    <property type="evidence" value="ECO:0007669"/>
    <property type="project" value="InterPro"/>
</dbReference>
<dbReference type="Gene3D" id="3.30.230.10">
    <property type="match status" value="1"/>
</dbReference>
<dbReference type="PANTHER" id="PTHR48444">
    <property type="entry name" value="DNA TOPOISOMERASE 6 SUBUNIT B"/>
    <property type="match status" value="1"/>
</dbReference>
<accession>A0A392NDR2</accession>
<organism evidence="2 3">
    <name type="scientific">Trifolium medium</name>
    <dbReference type="NCBI Taxonomy" id="97028"/>
    <lineage>
        <taxon>Eukaryota</taxon>
        <taxon>Viridiplantae</taxon>
        <taxon>Streptophyta</taxon>
        <taxon>Embryophyta</taxon>
        <taxon>Tracheophyta</taxon>
        <taxon>Spermatophyta</taxon>
        <taxon>Magnoliopsida</taxon>
        <taxon>eudicotyledons</taxon>
        <taxon>Gunneridae</taxon>
        <taxon>Pentapetalae</taxon>
        <taxon>rosids</taxon>
        <taxon>fabids</taxon>
        <taxon>Fabales</taxon>
        <taxon>Fabaceae</taxon>
        <taxon>Papilionoideae</taxon>
        <taxon>50 kb inversion clade</taxon>
        <taxon>NPAAA clade</taxon>
        <taxon>Hologalegina</taxon>
        <taxon>IRL clade</taxon>
        <taxon>Trifolieae</taxon>
        <taxon>Trifolium</taxon>
    </lineage>
</organism>
<protein>
    <submittedName>
        <fullName evidence="2">DNA topoisomerase 6 subunit B</fullName>
    </submittedName>
</protein>
<feature type="non-terminal residue" evidence="2">
    <location>
        <position position="1"/>
    </location>
</feature>
<dbReference type="AlphaFoldDB" id="A0A392NDR2"/>
<dbReference type="Pfam" id="PF09239">
    <property type="entry name" value="Topo-VIb_trans"/>
    <property type="match status" value="1"/>
</dbReference>
<dbReference type="GO" id="GO:0006265">
    <property type="term" value="P:DNA topological change"/>
    <property type="evidence" value="ECO:0007669"/>
    <property type="project" value="InterPro"/>
</dbReference>
<keyword evidence="3" id="KW-1185">Reference proteome</keyword>
<dbReference type="InterPro" id="IPR015320">
    <property type="entry name" value="TopoVI_B_transducer"/>
</dbReference>
<sequence length="101" mass="11230">EMGPDFSSKMAVKSLTSQQLVRIHQLFRQAKFDDPSGHCLSPAGEYNLRLGIIKELHPDMVATYSGSAQVFEGHPFIVEAGVSVGGKDVKQVKFRFQQYLC</sequence>
<dbReference type="SUPFAM" id="SSF54211">
    <property type="entry name" value="Ribosomal protein S5 domain 2-like"/>
    <property type="match status" value="1"/>
</dbReference>
<dbReference type="EMBL" id="LXQA010036459">
    <property type="protein sequence ID" value="MCH98006.1"/>
    <property type="molecule type" value="Genomic_DNA"/>
</dbReference>
<feature type="domain" description="DNA topoisomerase VI subunit B transducer" evidence="1">
    <location>
        <begin position="35"/>
        <end position="93"/>
    </location>
</feature>
<dbReference type="PANTHER" id="PTHR48444:SF1">
    <property type="entry name" value="DNA TOPOISOMERASE 6 SUBUNIT B"/>
    <property type="match status" value="1"/>
</dbReference>
<gene>
    <name evidence="2" type="ORF">A2U01_0019005</name>
</gene>
<reference evidence="2 3" key="1">
    <citation type="journal article" date="2018" name="Front. Plant Sci.">
        <title>Red Clover (Trifolium pratense) and Zigzag Clover (T. medium) - A Picture of Genomic Similarities and Differences.</title>
        <authorList>
            <person name="Dluhosova J."/>
            <person name="Istvanek J."/>
            <person name="Nedelnik J."/>
            <person name="Repkova J."/>
        </authorList>
    </citation>
    <scope>NUCLEOTIDE SEQUENCE [LARGE SCALE GENOMIC DNA]</scope>
    <source>
        <strain evidence="3">cv. 10/8</strain>
        <tissue evidence="2">Leaf</tissue>
    </source>
</reference>
<comment type="caution">
    <text evidence="2">The sequence shown here is derived from an EMBL/GenBank/DDBJ whole genome shotgun (WGS) entry which is preliminary data.</text>
</comment>
<evidence type="ECO:0000313" key="2">
    <source>
        <dbReference type="EMBL" id="MCH98006.1"/>
    </source>
</evidence>
<name>A0A392NDR2_9FABA</name>
<dbReference type="InterPro" id="IPR014721">
    <property type="entry name" value="Ribsml_uS5_D2-typ_fold_subgr"/>
</dbReference>
<evidence type="ECO:0000259" key="1">
    <source>
        <dbReference type="Pfam" id="PF09239"/>
    </source>
</evidence>
<evidence type="ECO:0000313" key="3">
    <source>
        <dbReference type="Proteomes" id="UP000265520"/>
    </source>
</evidence>
<dbReference type="Proteomes" id="UP000265520">
    <property type="component" value="Unassembled WGS sequence"/>
</dbReference>
<dbReference type="GO" id="GO:0003918">
    <property type="term" value="F:DNA topoisomerase type II (double strand cut, ATP-hydrolyzing) activity"/>
    <property type="evidence" value="ECO:0007669"/>
    <property type="project" value="InterPro"/>
</dbReference>